<dbReference type="Gene3D" id="1.10.8.60">
    <property type="match status" value="1"/>
</dbReference>
<dbReference type="Gene3D" id="1.10.3710.10">
    <property type="entry name" value="DNA polymerase III clamp loader subunits, C-terminal domain"/>
    <property type="match status" value="1"/>
</dbReference>
<dbReference type="GO" id="GO:0016887">
    <property type="term" value="F:ATP hydrolysis activity"/>
    <property type="evidence" value="ECO:0007669"/>
    <property type="project" value="InterPro"/>
</dbReference>
<dbReference type="SUPFAM" id="SSF52540">
    <property type="entry name" value="P-loop containing nucleoside triphosphate hydrolases"/>
    <property type="match status" value="1"/>
</dbReference>
<dbReference type="AlphaFoldDB" id="A0A4R2HQ70"/>
<evidence type="ECO:0000313" key="5">
    <source>
        <dbReference type="EMBL" id="TCO32638.1"/>
    </source>
</evidence>
<dbReference type="SUPFAM" id="SSF48019">
    <property type="entry name" value="post-AAA+ oligomerization domain-like"/>
    <property type="match status" value="1"/>
</dbReference>
<organism evidence="5 6">
    <name type="scientific">Kribbella steppae</name>
    <dbReference type="NCBI Taxonomy" id="2512223"/>
    <lineage>
        <taxon>Bacteria</taxon>
        <taxon>Bacillati</taxon>
        <taxon>Actinomycetota</taxon>
        <taxon>Actinomycetes</taxon>
        <taxon>Propionibacteriales</taxon>
        <taxon>Kribbellaceae</taxon>
        <taxon>Kribbella</taxon>
    </lineage>
</organism>
<dbReference type="InterPro" id="IPR027417">
    <property type="entry name" value="P-loop_NTPase"/>
</dbReference>
<dbReference type="FunFam" id="1.10.3710.10:FF:000003">
    <property type="entry name" value="ATPase, AAA family protein"/>
    <property type="match status" value="1"/>
</dbReference>
<evidence type="ECO:0000256" key="1">
    <source>
        <dbReference type="ARBA" id="ARBA00008959"/>
    </source>
</evidence>
<dbReference type="Proteomes" id="UP000294508">
    <property type="component" value="Unassembled WGS sequence"/>
</dbReference>
<dbReference type="InterPro" id="IPR003959">
    <property type="entry name" value="ATPase_AAA_core"/>
</dbReference>
<dbReference type="PANTHER" id="PTHR13779">
    <property type="entry name" value="WERNER HELICASE-INTERACTING PROTEIN 1 FAMILY MEMBER"/>
    <property type="match status" value="1"/>
</dbReference>
<reference evidence="5 6" key="1">
    <citation type="journal article" date="2015" name="Stand. Genomic Sci.">
        <title>Genomic Encyclopedia of Bacterial and Archaeal Type Strains, Phase III: the genomes of soil and plant-associated and newly described type strains.</title>
        <authorList>
            <person name="Whitman W.B."/>
            <person name="Woyke T."/>
            <person name="Klenk H.P."/>
            <person name="Zhou Y."/>
            <person name="Lilburn T.G."/>
            <person name="Beck B.J."/>
            <person name="De Vos P."/>
            <person name="Vandamme P."/>
            <person name="Eisen J.A."/>
            <person name="Garrity G."/>
            <person name="Hugenholtz P."/>
            <person name="Kyrpides N.C."/>
        </authorList>
    </citation>
    <scope>NUCLEOTIDE SEQUENCE [LARGE SCALE GENOMIC DNA]</scope>
    <source>
        <strain evidence="5 6">VKM Ac-2572</strain>
    </source>
</reference>
<dbReference type="SMART" id="SM00382">
    <property type="entry name" value="AAA"/>
    <property type="match status" value="1"/>
</dbReference>
<dbReference type="PANTHER" id="PTHR13779:SF7">
    <property type="entry name" value="ATPASE WRNIP1"/>
    <property type="match status" value="1"/>
</dbReference>
<dbReference type="Pfam" id="PF00004">
    <property type="entry name" value="AAA"/>
    <property type="match status" value="1"/>
</dbReference>
<dbReference type="FunFam" id="3.40.50.300:FF:000345">
    <property type="entry name" value="AAA family ATPase"/>
    <property type="match status" value="1"/>
</dbReference>
<comment type="caution">
    <text evidence="5">The sequence shown here is derived from an EMBL/GenBank/DDBJ whole genome shotgun (WGS) entry which is preliminary data.</text>
</comment>
<dbReference type="Pfam" id="PF12002">
    <property type="entry name" value="MgsA_C"/>
    <property type="match status" value="1"/>
</dbReference>
<keyword evidence="2" id="KW-0547">Nucleotide-binding</keyword>
<dbReference type="GO" id="GO:0005524">
    <property type="term" value="F:ATP binding"/>
    <property type="evidence" value="ECO:0007669"/>
    <property type="project" value="UniProtKB-KW"/>
</dbReference>
<dbReference type="EMBL" id="SLWN01000004">
    <property type="protein sequence ID" value="TCO32638.1"/>
    <property type="molecule type" value="Genomic_DNA"/>
</dbReference>
<dbReference type="Gene3D" id="1.20.272.10">
    <property type="match status" value="1"/>
</dbReference>
<evidence type="ECO:0000259" key="4">
    <source>
        <dbReference type="SMART" id="SM00382"/>
    </source>
</evidence>
<keyword evidence="6" id="KW-1185">Reference proteome</keyword>
<protein>
    <submittedName>
        <fullName evidence="5">Putative ATPase</fullName>
    </submittedName>
</protein>
<gene>
    <name evidence="5" type="ORF">EV652_104244</name>
</gene>
<dbReference type="CDD" id="cd18139">
    <property type="entry name" value="HLD_clamp_RarA"/>
    <property type="match status" value="1"/>
</dbReference>
<proteinExistence type="inferred from homology"/>
<dbReference type="Pfam" id="PF16193">
    <property type="entry name" value="AAA_assoc_2"/>
    <property type="match status" value="1"/>
</dbReference>
<dbReference type="CDD" id="cd00009">
    <property type="entry name" value="AAA"/>
    <property type="match status" value="1"/>
</dbReference>
<dbReference type="InterPro" id="IPR051314">
    <property type="entry name" value="AAA_ATPase_RarA/MGS1/WRNIP1"/>
</dbReference>
<dbReference type="GO" id="GO:0006261">
    <property type="term" value="P:DNA-templated DNA replication"/>
    <property type="evidence" value="ECO:0007669"/>
    <property type="project" value="TreeGrafter"/>
</dbReference>
<dbReference type="Gene3D" id="3.40.50.300">
    <property type="entry name" value="P-loop containing nucleotide triphosphate hydrolases"/>
    <property type="match status" value="1"/>
</dbReference>
<feature type="domain" description="AAA+ ATPase" evidence="4">
    <location>
        <begin position="41"/>
        <end position="171"/>
    </location>
</feature>
<evidence type="ECO:0000256" key="2">
    <source>
        <dbReference type="ARBA" id="ARBA00022741"/>
    </source>
</evidence>
<dbReference type="InterPro" id="IPR021886">
    <property type="entry name" value="MgsA_C"/>
</dbReference>
<evidence type="ECO:0000256" key="3">
    <source>
        <dbReference type="ARBA" id="ARBA00022840"/>
    </source>
</evidence>
<dbReference type="GO" id="GO:0000731">
    <property type="term" value="P:DNA synthesis involved in DNA repair"/>
    <property type="evidence" value="ECO:0007669"/>
    <property type="project" value="TreeGrafter"/>
</dbReference>
<name>A0A4R2HQ70_9ACTN</name>
<dbReference type="GO" id="GO:0008047">
    <property type="term" value="F:enzyme activator activity"/>
    <property type="evidence" value="ECO:0007669"/>
    <property type="project" value="TreeGrafter"/>
</dbReference>
<accession>A0A4R2HQ70</accession>
<comment type="similarity">
    <text evidence="1">Belongs to the AAA ATPase family. RarA/MGS1/WRNIP1 subfamily.</text>
</comment>
<evidence type="ECO:0000313" key="6">
    <source>
        <dbReference type="Proteomes" id="UP000294508"/>
    </source>
</evidence>
<dbReference type="FunFam" id="1.20.272.10:FF:000001">
    <property type="entry name" value="Putative AAA family ATPase"/>
    <property type="match status" value="1"/>
</dbReference>
<dbReference type="InterPro" id="IPR032423">
    <property type="entry name" value="AAA_assoc_2"/>
</dbReference>
<dbReference type="InterPro" id="IPR008921">
    <property type="entry name" value="DNA_pol3_clamp-load_cplx_C"/>
</dbReference>
<dbReference type="InterPro" id="IPR003593">
    <property type="entry name" value="AAA+_ATPase"/>
</dbReference>
<keyword evidence="3" id="KW-0067">ATP-binding</keyword>
<dbReference type="GO" id="GO:0017116">
    <property type="term" value="F:single-stranded DNA helicase activity"/>
    <property type="evidence" value="ECO:0007669"/>
    <property type="project" value="TreeGrafter"/>
</dbReference>
<dbReference type="GO" id="GO:0003677">
    <property type="term" value="F:DNA binding"/>
    <property type="evidence" value="ECO:0007669"/>
    <property type="project" value="InterPro"/>
</dbReference>
<sequence>MDHTAAPLAVRMRPRSLDELVGQQHLLAPGSPLRRLVEGDQPMSLLLWGPPGTGKTTIAAVVSHQTNRKFVELSAVTAGVKDVRQVIDGARRDLARATGTVETVLFIDEVHRFTKAQQDALLPGVENRWVTLVAATTENPFFSVISPLLSRSLLLTLESLTDDDIAVLLDRALTDERGLNGEFELAEDARDHLLRMAGGDARRALTYLEAAAGGARAKEAEVIDLKTLETAVDRAAVRYDRAGDQHYDVASALIKSIRGSDVDAAMHYLARMIEAGEDPRFIARRLVISASEDIGMGDPTALGVAVAAAEAVQLIGMPEARINLAQAVVALALAPKSNAVIMAVDAAIADVKAGKVGPVPSHLRDAHYAGAKKIGHGSSYQYSHDDPRGIVPQQYAPDVIDGTDYYNPTRRGGEASYADRVANIRRILRDRK</sequence>